<evidence type="ECO:0000313" key="2">
    <source>
        <dbReference type="EMBL" id="XDQ27487.1"/>
    </source>
</evidence>
<protein>
    <submittedName>
        <fullName evidence="2">Uncharacterized protein</fullName>
    </submittedName>
</protein>
<name>A0AB39PBP1_9ACTN</name>
<feature type="compositionally biased region" description="Basic and acidic residues" evidence="1">
    <location>
        <begin position="62"/>
        <end position="72"/>
    </location>
</feature>
<dbReference type="AlphaFoldDB" id="A0AB39PBP1"/>
<organism evidence="2">
    <name type="scientific">Streptomyces sp. R21</name>
    <dbReference type="NCBI Taxonomy" id="3238627"/>
    <lineage>
        <taxon>Bacteria</taxon>
        <taxon>Bacillati</taxon>
        <taxon>Actinomycetota</taxon>
        <taxon>Actinomycetes</taxon>
        <taxon>Kitasatosporales</taxon>
        <taxon>Streptomycetaceae</taxon>
        <taxon>Streptomyces</taxon>
    </lineage>
</organism>
<sequence length="94" mass="10916">MGRKFKDMQTPEQQYAARQAPALRRMAYSAEQEAERQQMTADVYGRRGRSYSDPVKAGRAQQEADRLRERGRGLRATANRAEAEVKPKKRGWFR</sequence>
<proteinExistence type="predicted"/>
<evidence type="ECO:0000256" key="1">
    <source>
        <dbReference type="SAM" id="MobiDB-lite"/>
    </source>
</evidence>
<dbReference type="EMBL" id="CP163435">
    <property type="protein sequence ID" value="XDQ27487.1"/>
    <property type="molecule type" value="Genomic_DNA"/>
</dbReference>
<feature type="region of interest" description="Disordered" evidence="1">
    <location>
        <begin position="1"/>
        <end position="94"/>
    </location>
</feature>
<reference evidence="2" key="1">
    <citation type="submission" date="2024-07" db="EMBL/GenBank/DDBJ databases">
        <authorList>
            <person name="Yu S.T."/>
        </authorList>
    </citation>
    <scope>NUCLEOTIDE SEQUENCE</scope>
    <source>
        <strain evidence="2">R21</strain>
    </source>
</reference>
<accession>A0AB39PBP1</accession>
<gene>
    <name evidence="2" type="ORF">AB5J56_23445</name>
</gene>
<dbReference type="RefSeq" id="WP_369234733.1">
    <property type="nucleotide sequence ID" value="NZ_CP163435.1"/>
</dbReference>